<proteinExistence type="inferred from homology"/>
<dbReference type="STRING" id="1413211.U473_00820"/>
<keyword evidence="11" id="KW-1185">Reference proteome</keyword>
<evidence type="ECO:0000256" key="5">
    <source>
        <dbReference type="ARBA" id="ARBA00022946"/>
    </source>
</evidence>
<dbReference type="AlphaFoldDB" id="A0A135L1H4"/>
<evidence type="ECO:0000259" key="9">
    <source>
        <dbReference type="Pfam" id="PF20791"/>
    </source>
</evidence>
<dbReference type="Proteomes" id="UP000070352">
    <property type="component" value="Unassembled WGS sequence"/>
</dbReference>
<dbReference type="EMBL" id="LSKU01000001">
    <property type="protein sequence ID" value="KXG42747.1"/>
    <property type="molecule type" value="Genomic_DNA"/>
</dbReference>
<evidence type="ECO:0000256" key="2">
    <source>
        <dbReference type="ARBA" id="ARBA00022516"/>
    </source>
</evidence>
<keyword evidence="3" id="KW-0378">Hydrolase</keyword>
<keyword evidence="2" id="KW-0444">Lipid biosynthesis</keyword>
<feature type="domain" description="Acyl-ACP thioesterase-like C-terminal" evidence="9">
    <location>
        <begin position="162"/>
        <end position="256"/>
    </location>
</feature>
<dbReference type="SUPFAM" id="SSF54637">
    <property type="entry name" value="Thioesterase/thiol ester dehydrase-isomerase"/>
    <property type="match status" value="2"/>
</dbReference>
<evidence type="ECO:0000313" key="11">
    <source>
        <dbReference type="Proteomes" id="UP000070352"/>
    </source>
</evidence>
<dbReference type="InterPro" id="IPR002864">
    <property type="entry name" value="Acyl-ACP_thioesterase_NHD"/>
</dbReference>
<reference evidence="10 11" key="1">
    <citation type="submission" date="2016-02" db="EMBL/GenBank/DDBJ databases">
        <title>Draft Genome for Tepidibacillus decaturensis nov. sp. Strain Z9, an Anaerobic, Moderately Thermophilic and Heterotrophic Bacterium from Deep Subsurface of the Illinois Basin, USA.</title>
        <authorList>
            <person name="Dong Y."/>
            <person name="Chang J.Y."/>
            <person name="Sanford R."/>
            <person name="Fouke B.W."/>
        </authorList>
    </citation>
    <scope>NUCLEOTIDE SEQUENCE [LARGE SCALE GENOMIC DNA]</scope>
    <source>
        <strain evidence="10 11">Z9</strain>
    </source>
</reference>
<name>A0A135L1H4_9BACI</name>
<comment type="similarity">
    <text evidence="1">Belongs to the acyl-ACP thioesterase family.</text>
</comment>
<evidence type="ECO:0000256" key="7">
    <source>
        <dbReference type="ARBA" id="ARBA00023160"/>
    </source>
</evidence>
<keyword evidence="7" id="KW-0275">Fatty acid biosynthesis</keyword>
<sequence length="259" mass="30749">MVKMIGVTDLNPFVTEREYIIHYYEIDYQQRALPTTLINYFQDIALFQSEQVGIGLDFLQKNHLAWSLYQWDILIKNYPVFGQKLKVSTNACYFEKFNAYREFKVTDEHGELMVYAFSRWVLLDTEKMRITKIPKMIYQAYGLDPDQIKDSEMSKLDEPREIEYMKDFTVRYSDIDTNKHVNNAKYVEWAIETIPLETVLNYSLNNIKAMYKKETKYGTKVQVRTEIVTESDQLRGLHQIVDEQDTTLCLLETTWKAMD</sequence>
<dbReference type="Gene3D" id="3.10.129.10">
    <property type="entry name" value="Hotdog Thioesterase"/>
    <property type="match status" value="1"/>
</dbReference>
<comment type="caution">
    <text evidence="10">The sequence shown here is derived from an EMBL/GenBank/DDBJ whole genome shotgun (WGS) entry which is preliminary data.</text>
</comment>
<evidence type="ECO:0000313" key="10">
    <source>
        <dbReference type="EMBL" id="KXG42747.1"/>
    </source>
</evidence>
<keyword evidence="4" id="KW-0276">Fatty acid metabolism</keyword>
<dbReference type="InterPro" id="IPR045023">
    <property type="entry name" value="FATA/B"/>
</dbReference>
<keyword evidence="6" id="KW-0443">Lipid metabolism</keyword>
<organism evidence="10 11">
    <name type="scientific">Tepidibacillus decaturensis</name>
    <dbReference type="NCBI Taxonomy" id="1413211"/>
    <lineage>
        <taxon>Bacteria</taxon>
        <taxon>Bacillati</taxon>
        <taxon>Bacillota</taxon>
        <taxon>Bacilli</taxon>
        <taxon>Bacillales</taxon>
        <taxon>Bacillaceae</taxon>
        <taxon>Tepidibacillus</taxon>
    </lineage>
</organism>
<dbReference type="GO" id="GO:0016297">
    <property type="term" value="F:fatty acyl-[ACP] hydrolase activity"/>
    <property type="evidence" value="ECO:0007669"/>
    <property type="project" value="InterPro"/>
</dbReference>
<dbReference type="InterPro" id="IPR049427">
    <property type="entry name" value="Acyl-ACP_TE_C"/>
</dbReference>
<evidence type="ECO:0000256" key="3">
    <source>
        <dbReference type="ARBA" id="ARBA00022801"/>
    </source>
</evidence>
<dbReference type="Pfam" id="PF20791">
    <property type="entry name" value="Acyl-ACP_TE_C"/>
    <property type="match status" value="1"/>
</dbReference>
<evidence type="ECO:0008006" key="12">
    <source>
        <dbReference type="Google" id="ProtNLM"/>
    </source>
</evidence>
<accession>A0A135L1H4</accession>
<feature type="domain" description="Acyl-ACP thioesterase N-terminal hotdog" evidence="8">
    <location>
        <begin position="14"/>
        <end position="141"/>
    </location>
</feature>
<dbReference type="PANTHER" id="PTHR31727:SF6">
    <property type="entry name" value="OLEOYL-ACYL CARRIER PROTEIN THIOESTERASE 1, CHLOROPLASTIC"/>
    <property type="match status" value="1"/>
</dbReference>
<gene>
    <name evidence="10" type="ORF">U473_00820</name>
</gene>
<evidence type="ECO:0000256" key="1">
    <source>
        <dbReference type="ARBA" id="ARBA00006500"/>
    </source>
</evidence>
<dbReference type="GO" id="GO:0000036">
    <property type="term" value="F:acyl carrier activity"/>
    <property type="evidence" value="ECO:0007669"/>
    <property type="project" value="TreeGrafter"/>
</dbReference>
<dbReference type="InterPro" id="IPR029069">
    <property type="entry name" value="HotDog_dom_sf"/>
</dbReference>
<dbReference type="Pfam" id="PF01643">
    <property type="entry name" value="Acyl-ACP_TE"/>
    <property type="match status" value="1"/>
</dbReference>
<evidence type="ECO:0000256" key="6">
    <source>
        <dbReference type="ARBA" id="ARBA00023098"/>
    </source>
</evidence>
<dbReference type="CDD" id="cd00586">
    <property type="entry name" value="4HBT"/>
    <property type="match status" value="1"/>
</dbReference>
<dbReference type="PANTHER" id="PTHR31727">
    <property type="entry name" value="OLEOYL-ACYL CARRIER PROTEIN THIOESTERASE 1, CHLOROPLASTIC"/>
    <property type="match status" value="1"/>
</dbReference>
<protein>
    <recommendedName>
        <fullName evidence="12">Acyl-ACP thioesterase</fullName>
    </recommendedName>
</protein>
<keyword evidence="5" id="KW-0809">Transit peptide</keyword>
<evidence type="ECO:0000259" key="8">
    <source>
        <dbReference type="Pfam" id="PF01643"/>
    </source>
</evidence>
<evidence type="ECO:0000256" key="4">
    <source>
        <dbReference type="ARBA" id="ARBA00022832"/>
    </source>
</evidence>